<feature type="transmembrane region" description="Helical" evidence="1">
    <location>
        <begin position="212"/>
        <end position="240"/>
    </location>
</feature>
<feature type="transmembrane region" description="Helical" evidence="1">
    <location>
        <begin position="17"/>
        <end position="36"/>
    </location>
</feature>
<reference evidence="2 3" key="1">
    <citation type="submission" date="2019-06" db="EMBL/GenBank/DDBJ databases">
        <title>Sequencing the genomes of 1000 actinobacteria strains.</title>
        <authorList>
            <person name="Klenk H.-P."/>
        </authorList>
    </citation>
    <scope>NUCLEOTIDE SEQUENCE [LARGE SCALE GENOMIC DNA]</scope>
    <source>
        <strain evidence="2 3">DSM 24683</strain>
    </source>
</reference>
<feature type="transmembrane region" description="Helical" evidence="1">
    <location>
        <begin position="48"/>
        <end position="69"/>
    </location>
</feature>
<organism evidence="2 3">
    <name type="scientific">Kribbella amoyensis</name>
    <dbReference type="NCBI Taxonomy" id="996641"/>
    <lineage>
        <taxon>Bacteria</taxon>
        <taxon>Bacillati</taxon>
        <taxon>Actinomycetota</taxon>
        <taxon>Actinomycetes</taxon>
        <taxon>Propionibacteriales</taxon>
        <taxon>Kribbellaceae</taxon>
        <taxon>Kribbella</taxon>
    </lineage>
</organism>
<dbReference type="AlphaFoldDB" id="A0A561C170"/>
<keyword evidence="1" id="KW-1133">Transmembrane helix</keyword>
<evidence type="ECO:0000256" key="1">
    <source>
        <dbReference type="SAM" id="Phobius"/>
    </source>
</evidence>
<feature type="transmembrane region" description="Helical" evidence="1">
    <location>
        <begin position="179"/>
        <end position="200"/>
    </location>
</feature>
<keyword evidence="1" id="KW-0472">Membrane</keyword>
<dbReference type="PANTHER" id="PTHR34821">
    <property type="entry name" value="INNER MEMBRANE PROTEIN YDCZ"/>
    <property type="match status" value="1"/>
</dbReference>
<proteinExistence type="predicted"/>
<protein>
    <submittedName>
        <fullName evidence="2">Transporter family-2 protein</fullName>
    </submittedName>
</protein>
<dbReference type="Proteomes" id="UP000318380">
    <property type="component" value="Unassembled WGS sequence"/>
</dbReference>
<dbReference type="EMBL" id="VIVK01000001">
    <property type="protein sequence ID" value="TWD84800.1"/>
    <property type="molecule type" value="Genomic_DNA"/>
</dbReference>
<feature type="transmembrane region" description="Helical" evidence="1">
    <location>
        <begin position="277"/>
        <end position="298"/>
    </location>
</feature>
<feature type="transmembrane region" description="Helical" evidence="1">
    <location>
        <begin position="305"/>
        <end position="325"/>
    </location>
</feature>
<dbReference type="GO" id="GO:0005886">
    <property type="term" value="C:plasma membrane"/>
    <property type="evidence" value="ECO:0007669"/>
    <property type="project" value="TreeGrafter"/>
</dbReference>
<accession>A0A561C170</accession>
<dbReference type="InterPro" id="IPR006750">
    <property type="entry name" value="YdcZ"/>
</dbReference>
<sequence>MTTTAPRPVRSAQHHQLLGLSAAFGIGVLVAIQSRVNGDLGNRLGDGIPAALISFGSGLVLLLIACAVVPRIRTSLGRVWSTIRTPSAKAIGELRWWQCIGGIAGAFLVATQSITVAVIGVAVFTVAVVAGQAVSSLVVDRLGFGPAGPQPYTPLRIVGAVVALVAVVLAVSDRLSHPSGLLLAVLPALAGIGTAVQQAINGRVARTASPDAYGAVAAAVINFLVGTTALAIVFLIDLGFRGAPRPLPTEPWLYVGGACGVAFISLAAAVVRVVGVFVLGLGTIAGQLIASLFIDLFLPAGTNEVTAAVVAGTLLALIAVVVAAIPNLRRG</sequence>
<dbReference type="PANTHER" id="PTHR34821:SF2">
    <property type="entry name" value="INNER MEMBRANE PROTEIN YDCZ"/>
    <property type="match status" value="1"/>
</dbReference>
<gene>
    <name evidence="2" type="ORF">FB561_5996</name>
</gene>
<dbReference type="Pfam" id="PF04657">
    <property type="entry name" value="DMT_YdcZ"/>
    <property type="match status" value="2"/>
</dbReference>
<comment type="caution">
    <text evidence="2">The sequence shown here is derived from an EMBL/GenBank/DDBJ whole genome shotgun (WGS) entry which is preliminary data.</text>
</comment>
<feature type="transmembrane region" description="Helical" evidence="1">
    <location>
        <begin position="114"/>
        <end position="134"/>
    </location>
</feature>
<dbReference type="OrthoDB" id="6463253at2"/>
<feature type="transmembrane region" description="Helical" evidence="1">
    <location>
        <begin position="154"/>
        <end position="172"/>
    </location>
</feature>
<name>A0A561C170_9ACTN</name>
<keyword evidence="1" id="KW-0812">Transmembrane</keyword>
<evidence type="ECO:0000313" key="2">
    <source>
        <dbReference type="EMBL" id="TWD84800.1"/>
    </source>
</evidence>
<evidence type="ECO:0000313" key="3">
    <source>
        <dbReference type="Proteomes" id="UP000318380"/>
    </source>
</evidence>
<keyword evidence="3" id="KW-1185">Reference proteome</keyword>
<dbReference type="RefSeq" id="WP_145812452.1">
    <property type="nucleotide sequence ID" value="NZ_VIVK01000001.1"/>
</dbReference>